<feature type="transmembrane region" description="Helical" evidence="1">
    <location>
        <begin position="104"/>
        <end position="124"/>
    </location>
</feature>
<feature type="transmembrane region" description="Helical" evidence="1">
    <location>
        <begin position="201"/>
        <end position="220"/>
    </location>
</feature>
<evidence type="ECO:0000256" key="1">
    <source>
        <dbReference type="SAM" id="Phobius"/>
    </source>
</evidence>
<dbReference type="Pfam" id="PF08487">
    <property type="entry name" value="VIT"/>
    <property type="match status" value="1"/>
</dbReference>
<proteinExistence type="predicted"/>
<feature type="domain" description="VIT" evidence="2">
    <location>
        <begin position="325"/>
        <end position="457"/>
    </location>
</feature>
<dbReference type="PROSITE" id="PS51468">
    <property type="entry name" value="VIT"/>
    <property type="match status" value="1"/>
</dbReference>
<dbReference type="InterPro" id="IPR031005">
    <property type="entry name" value="Sorted_by_XrtN"/>
</dbReference>
<feature type="transmembrane region" description="Helical" evidence="1">
    <location>
        <begin position="161"/>
        <end position="189"/>
    </location>
</feature>
<evidence type="ECO:0000313" key="4">
    <source>
        <dbReference type="Proteomes" id="UP001060919"/>
    </source>
</evidence>
<dbReference type="KEGG" id="aup:AsAng_0021360"/>
<evidence type="ECO:0000259" key="2">
    <source>
        <dbReference type="PROSITE" id="PS51468"/>
    </source>
</evidence>
<evidence type="ECO:0000313" key="3">
    <source>
        <dbReference type="EMBL" id="BDS11422.1"/>
    </source>
</evidence>
<dbReference type="RefSeq" id="WP_264792604.1">
    <property type="nucleotide sequence ID" value="NZ_AP026867.1"/>
</dbReference>
<organism evidence="3 4">
    <name type="scientific">Aureispira anguillae</name>
    <dbReference type="NCBI Taxonomy" id="2864201"/>
    <lineage>
        <taxon>Bacteria</taxon>
        <taxon>Pseudomonadati</taxon>
        <taxon>Bacteroidota</taxon>
        <taxon>Saprospiria</taxon>
        <taxon>Saprospirales</taxon>
        <taxon>Saprospiraceae</taxon>
        <taxon>Aureispira</taxon>
    </lineage>
</organism>
<dbReference type="PROSITE" id="PS51257">
    <property type="entry name" value="PROKAR_LIPOPROTEIN"/>
    <property type="match status" value="1"/>
</dbReference>
<reference evidence="3" key="1">
    <citation type="submission" date="2022-09" db="EMBL/GenBank/DDBJ databases">
        <title>Aureispira anguillicida sp. nov., isolated from Leptocephalus of Japanese eel Anguilla japonica.</title>
        <authorList>
            <person name="Yuasa K."/>
            <person name="Mekata T."/>
            <person name="Ikunari K."/>
        </authorList>
    </citation>
    <scope>NUCLEOTIDE SEQUENCE</scope>
    <source>
        <strain evidence="3">EL160426</strain>
    </source>
</reference>
<dbReference type="InterPro" id="IPR013694">
    <property type="entry name" value="VIT"/>
</dbReference>
<dbReference type="Proteomes" id="UP001060919">
    <property type="component" value="Chromosome"/>
</dbReference>
<name>A0A915YE75_9BACT</name>
<feature type="transmembrane region" description="Helical" evidence="1">
    <location>
        <begin position="136"/>
        <end position="155"/>
    </location>
</feature>
<gene>
    <name evidence="3" type="ORF">AsAng_0021360</name>
</gene>
<keyword evidence="4" id="KW-1185">Reference proteome</keyword>
<dbReference type="EMBL" id="AP026867">
    <property type="protein sequence ID" value="BDS11422.1"/>
    <property type="molecule type" value="Genomic_DNA"/>
</dbReference>
<dbReference type="AlphaFoldDB" id="A0A915YE75"/>
<keyword evidence="1" id="KW-1133">Transmembrane helix</keyword>
<feature type="transmembrane region" description="Helical" evidence="1">
    <location>
        <begin position="78"/>
        <end position="98"/>
    </location>
</feature>
<sequence length="831" mass="95183">METTTRYYENRDQVFYWGLGLIACCLSLYVFLLQSHSTNSTIETSIFINYGAVLFYLTMLCGSNYNRSKNILRQTNRYHYICLLTLATISCLTLNISINIFDQFSTWVMVYMSLMYGGLIGFCFLDKLPNQLRIPLFFVLGMGTALSTYFTLFLLPLMPFGLVLCFVLGLSLHLVVPLFVLLNSITLFVRTEKTKMEKTAYGIGLASPCLFALLFVLQWAQTNQLIEATYHQTKSTQKYHLPAWIRLSQQLSDGFFTERILKGGIVYTSFHNSSWGGWEAMTLNSFRDKKEHDPLVAIASIFSGELPISHTDRVRILKFYNNNRHDAHRKLWSGKNLSTTKIETKTQIYPEYRLAYTEKTFIIKNNSRQSWRSEEALYSFQLPEGSVATSLSLWVNGIEQPSRLTTRGKADSAYVEIVGVEKRDPALLHWQEGNRLTVTVFPCPTTEDRIFKIGITSPMVVKDNQLVLPPLEIEGPPAFFAEKVQQITFPSRPNFTYTEDYLGNISCPKVPLSDQHFNFQNRTFWVEPYEADTKYFDPSVIYLDVNKSWTPTEFEQVCRIFSDKDIYLYHQDSLHLVQPNAMDLFHQANQTNFSLFPLDLIQDRSKALLVSKSTAKSPNLNDLKNTAFGKLMIKDLVKQQTPLPLYNLSASLSPYLQSLKEFYVFNYDQGSLEQLKNRVKQQQFIAMHPSTNASVLHQSDMVLYSQVQKQPIESTAPDHLMRLFAYHQILKKIGRGYFSSGYENEELVAIAQQAHIVSPISSMIVLETKKDYERFGIEENEEGLGNVSTPKQGLNNAVQQHSGAVPEPHEWLFMGLIALGLLVLQLKKMKL</sequence>
<accession>A0A915YE75</accession>
<feature type="transmembrane region" description="Helical" evidence="1">
    <location>
        <begin position="46"/>
        <end position="66"/>
    </location>
</feature>
<keyword evidence="1" id="KW-0812">Transmembrane</keyword>
<keyword evidence="1" id="KW-0472">Membrane</keyword>
<feature type="transmembrane region" description="Helical" evidence="1">
    <location>
        <begin position="14"/>
        <end position="34"/>
    </location>
</feature>
<dbReference type="NCBIfam" id="TIGR04477">
    <property type="entry name" value="sorted_by_XrtN"/>
    <property type="match status" value="1"/>
</dbReference>
<protein>
    <submittedName>
        <fullName evidence="3">XrtN system VIT domain-containing protein</fullName>
    </submittedName>
</protein>